<evidence type="ECO:0000256" key="1">
    <source>
        <dbReference type="ARBA" id="ARBA00022737"/>
    </source>
</evidence>
<dbReference type="Pfam" id="PF12796">
    <property type="entry name" value="Ank_2"/>
    <property type="match status" value="2"/>
</dbReference>
<protein>
    <submittedName>
        <fullName evidence="6">Nacht ankyrin domain-containing protein</fullName>
    </submittedName>
</protein>
<evidence type="ECO:0000313" key="6">
    <source>
        <dbReference type="EMBL" id="KAF5682507.1"/>
    </source>
</evidence>
<keyword evidence="2 3" id="KW-0040">ANK repeat</keyword>
<dbReference type="PANTHER" id="PTHR24126">
    <property type="entry name" value="ANKYRIN REPEAT, PH AND SEC7 DOMAIN CONTAINING PROTEIN SECG-RELATED"/>
    <property type="match status" value="1"/>
</dbReference>
<dbReference type="PROSITE" id="PS50011">
    <property type="entry name" value="PROTEIN_KINASE_DOM"/>
    <property type="match status" value="1"/>
</dbReference>
<dbReference type="EMBL" id="JAAQPE010000161">
    <property type="protein sequence ID" value="KAF5682507.1"/>
    <property type="molecule type" value="Genomic_DNA"/>
</dbReference>
<dbReference type="SMART" id="SM00248">
    <property type="entry name" value="ANK"/>
    <property type="match status" value="7"/>
</dbReference>
<dbReference type="GO" id="GO:0005524">
    <property type="term" value="F:ATP binding"/>
    <property type="evidence" value="ECO:0007669"/>
    <property type="project" value="InterPro"/>
</dbReference>
<feature type="repeat" description="ANK" evidence="3">
    <location>
        <begin position="566"/>
        <end position="598"/>
    </location>
</feature>
<dbReference type="GO" id="GO:0004672">
    <property type="term" value="F:protein kinase activity"/>
    <property type="evidence" value="ECO:0007669"/>
    <property type="project" value="InterPro"/>
</dbReference>
<dbReference type="SUPFAM" id="SSF48403">
    <property type="entry name" value="Ankyrin repeat"/>
    <property type="match status" value="2"/>
</dbReference>
<dbReference type="SUPFAM" id="SSF56112">
    <property type="entry name" value="Protein kinase-like (PK-like)"/>
    <property type="match status" value="1"/>
</dbReference>
<dbReference type="InterPro" id="IPR000719">
    <property type="entry name" value="Prot_kinase_dom"/>
</dbReference>
<dbReference type="InterPro" id="IPR011009">
    <property type="entry name" value="Kinase-like_dom_sf"/>
</dbReference>
<evidence type="ECO:0000259" key="5">
    <source>
        <dbReference type="PROSITE" id="PS50011"/>
    </source>
</evidence>
<dbReference type="PROSITE" id="PS50088">
    <property type="entry name" value="ANK_REPEAT"/>
    <property type="match status" value="5"/>
</dbReference>
<feature type="region of interest" description="Disordered" evidence="4">
    <location>
        <begin position="754"/>
        <end position="789"/>
    </location>
</feature>
<accession>A0A8H5UA73</accession>
<evidence type="ECO:0000256" key="4">
    <source>
        <dbReference type="SAM" id="MobiDB-lite"/>
    </source>
</evidence>
<dbReference type="PROSITE" id="PS50297">
    <property type="entry name" value="ANK_REP_REGION"/>
    <property type="match status" value="4"/>
</dbReference>
<keyword evidence="7" id="KW-1185">Reference proteome</keyword>
<reference evidence="7" key="1">
    <citation type="journal article" date="2020" name="BMC Genomics">
        <title>Correction to: Identification and distribution of gene clusters required for synthesis of sphingolipid metabolism inhibitors in diverse species of the filamentous fungus Fusarium.</title>
        <authorList>
            <person name="Kim H.S."/>
            <person name="Lohmar J.M."/>
            <person name="Busman M."/>
            <person name="Brown D.W."/>
            <person name="Naumann T.A."/>
            <person name="Divon H.H."/>
            <person name="Lysoe E."/>
            <person name="Uhlig S."/>
            <person name="Proctor R.H."/>
        </authorList>
    </citation>
    <scope>NUCLEOTIDE SEQUENCE [LARGE SCALE GENOMIC DNA]</scope>
    <source>
        <strain evidence="7">NRRL 25331</strain>
    </source>
</reference>
<feature type="repeat" description="ANK" evidence="3">
    <location>
        <begin position="466"/>
        <end position="498"/>
    </location>
</feature>
<comment type="caution">
    <text evidence="6">The sequence shown here is derived from an EMBL/GenBank/DDBJ whole genome shotgun (WGS) entry which is preliminary data.</text>
</comment>
<organism evidence="6 7">
    <name type="scientific">Fusarium circinatum</name>
    <name type="common">Pitch canker fungus</name>
    <name type="synonym">Gibberella circinata</name>
    <dbReference type="NCBI Taxonomy" id="48490"/>
    <lineage>
        <taxon>Eukaryota</taxon>
        <taxon>Fungi</taxon>
        <taxon>Dikarya</taxon>
        <taxon>Ascomycota</taxon>
        <taxon>Pezizomycotina</taxon>
        <taxon>Sordariomycetes</taxon>
        <taxon>Hypocreomycetidae</taxon>
        <taxon>Hypocreales</taxon>
        <taxon>Nectriaceae</taxon>
        <taxon>Fusarium</taxon>
        <taxon>Fusarium fujikuroi species complex</taxon>
    </lineage>
</organism>
<dbReference type="SMART" id="SM00220">
    <property type="entry name" value="S_TKc"/>
    <property type="match status" value="1"/>
</dbReference>
<dbReference type="InterPro" id="IPR002110">
    <property type="entry name" value="Ankyrin_rpt"/>
</dbReference>
<dbReference type="CDD" id="cd00180">
    <property type="entry name" value="PKc"/>
    <property type="match status" value="1"/>
</dbReference>
<dbReference type="Pfam" id="PF00023">
    <property type="entry name" value="Ank"/>
    <property type="match status" value="1"/>
</dbReference>
<keyword evidence="1" id="KW-0677">Repeat</keyword>
<dbReference type="Gene3D" id="1.25.40.20">
    <property type="entry name" value="Ankyrin repeat-containing domain"/>
    <property type="match status" value="4"/>
</dbReference>
<dbReference type="InterPro" id="IPR036770">
    <property type="entry name" value="Ankyrin_rpt-contain_sf"/>
</dbReference>
<evidence type="ECO:0000256" key="2">
    <source>
        <dbReference type="ARBA" id="ARBA00023043"/>
    </source>
</evidence>
<evidence type="ECO:0000313" key="7">
    <source>
        <dbReference type="Proteomes" id="UP000572754"/>
    </source>
</evidence>
<reference evidence="6 7" key="2">
    <citation type="submission" date="2020-05" db="EMBL/GenBank/DDBJ databases">
        <title>Identification and distribution of gene clusters putatively required for synthesis of sphingolipid metabolism inhibitors in phylogenetically diverse species of the filamentous fungus Fusarium.</title>
        <authorList>
            <person name="Kim H.-S."/>
            <person name="Busman M."/>
            <person name="Brown D.W."/>
            <person name="Divon H."/>
            <person name="Uhlig S."/>
            <person name="Proctor R.H."/>
        </authorList>
    </citation>
    <scope>NUCLEOTIDE SEQUENCE [LARGE SCALE GENOMIC DNA]</scope>
    <source>
        <strain evidence="6 7">NRRL 25331</strain>
    </source>
</reference>
<feature type="repeat" description="ANK" evidence="3">
    <location>
        <begin position="533"/>
        <end position="565"/>
    </location>
</feature>
<dbReference type="AlphaFoldDB" id="A0A8H5UA73"/>
<dbReference type="Proteomes" id="UP000572754">
    <property type="component" value="Unassembled WGS sequence"/>
</dbReference>
<feature type="repeat" description="ANK" evidence="3">
    <location>
        <begin position="1052"/>
        <end position="1084"/>
    </location>
</feature>
<name>A0A8H5UA73_FUSCI</name>
<evidence type="ECO:0000256" key="3">
    <source>
        <dbReference type="PROSITE-ProRule" id="PRU00023"/>
    </source>
</evidence>
<dbReference type="Gene3D" id="3.30.200.20">
    <property type="entry name" value="Phosphorylase Kinase, domain 1"/>
    <property type="match status" value="1"/>
</dbReference>
<feature type="domain" description="Protein kinase" evidence="5">
    <location>
        <begin position="643"/>
        <end position="957"/>
    </location>
</feature>
<dbReference type="PANTHER" id="PTHR24126:SF14">
    <property type="entry name" value="ANK_REP_REGION DOMAIN-CONTAINING PROTEIN"/>
    <property type="match status" value="1"/>
</dbReference>
<dbReference type="Gene3D" id="1.10.510.10">
    <property type="entry name" value="Transferase(Phosphotransferase) domain 1"/>
    <property type="match status" value="2"/>
</dbReference>
<proteinExistence type="predicted"/>
<gene>
    <name evidence="6" type="ORF">FCIRC_4941</name>
</gene>
<feature type="repeat" description="ANK" evidence="3">
    <location>
        <begin position="500"/>
        <end position="532"/>
    </location>
</feature>
<sequence length="1102" mass="124132">MEVSGLAFEHVGLTTSLIQRAALIITSLKQRAHTSNEAAHFLGKVELLSETLLIARDLAEQEGTEDAGVQTMVALARQGRNLEVLLKELQARVRIPGSRPLWQHFIQYEASQLFDEIEDNRRLLDSLLDRSELSHSSNVLKHFEQEASSKPSAKDIAEWLHGQDFSDMLLRLVERSLPGTGSWLFEDSTFKRWVEQPGPEGFVADFHHLIEIHNTSIFVTSRPTFANKTALRDFELIEVRAQDSDLEDYVRQRLSQSRLANQPNLHDGILQEAVGIRVGSNYLDKDDLPFIEAVEQVCSGPMFSRPSGSQVALVHYSLNEYLQKSIPAAMSISLGPIDPEAFITKKCLTCLCFNVFSLKIPTEPGELEDRLARYSMLGYAARYWGEHAQRVASPTIMSDIMALFNSSHNNQSAGLVMSTYERHPSHYERAYQGMLGLHIAAYFGLTDVAAHIITDQKALPDAITAGGWTALHWAVRRGWTKMVSILLSYNATPSIRTALDGWNSLHLAAKEGHVHIVQQLIETGVDINAKDVHSRTALYLATWGGHANVVRCLLEALADPRISNAHGATVLHCAAKRGHEIIVSELLSKGININAVDKVGLTALDEAARKQNTKIIERLVEAGAQTRWNAEMWPIDNLIHDLNWDAYMVNEQRTGQVQKGIQCKCHVLEKATKHGSSPSSVMVFRKTFSLSTDIEGLIRKYLESERIILHRLRHPNVVTCFDFDEDLDQNAFLLYMEYCDLGDLKTCHGRPLDTSSDSDWHNDDSDEAEDDEDRHYGFYADDSSSKGETTALDSKSIWSLIAQISLALAYLHHGLAINYREGSWEASFESLWHTVIHRDIKPANTSEAGKGSEYNTTQYVGSRAFWPPEVGRGSSWSTKGDIYSLGATIRELMKLKDSKLETSTKEMINKCTHKFQNRRPSSLEILHEAHDLLKENGLLDVLPYPSRLQIQAVHNLLGDHEGGYILQAFNLVSELLDDIVPFHDQGAKDRRKGILQRLYLLWKDGAEAPFMKYLNDFSLHVLVLLPLSSKTRGEYFPKVIKSTRVNAQWKRSRWTPLHLAVQEGKQDIVAKLLDNGADRDKEDLHNNAPRYYADPLFSELQF</sequence>